<dbReference type="Gene3D" id="1.10.287.1060">
    <property type="entry name" value="ESAT-6-like"/>
    <property type="match status" value="1"/>
</dbReference>
<dbReference type="InterPro" id="IPR036689">
    <property type="entry name" value="ESAT-6-like_sf"/>
</dbReference>
<reference evidence="2" key="1">
    <citation type="submission" date="2016-08" db="EMBL/GenBank/DDBJ databases">
        <authorList>
            <person name="Seilhamer J.J."/>
        </authorList>
    </citation>
    <scope>NUCLEOTIDE SEQUENCE</scope>
    <source>
        <strain evidence="2">86</strain>
    </source>
</reference>
<accession>A0A212LWH6</accession>
<evidence type="ECO:0000256" key="1">
    <source>
        <dbReference type="RuleBase" id="RU362001"/>
    </source>
</evidence>
<comment type="similarity">
    <text evidence="1">Belongs to the WXG100 family.</text>
</comment>
<organism evidence="2">
    <name type="scientific">uncultured Sporomusa sp</name>
    <dbReference type="NCBI Taxonomy" id="307249"/>
    <lineage>
        <taxon>Bacteria</taxon>
        <taxon>Bacillati</taxon>
        <taxon>Bacillota</taxon>
        <taxon>Negativicutes</taxon>
        <taxon>Selenomonadales</taxon>
        <taxon>Sporomusaceae</taxon>
        <taxon>Sporomusa</taxon>
        <taxon>environmental samples</taxon>
    </lineage>
</organism>
<protein>
    <recommendedName>
        <fullName evidence="1">ESAT-6-like protein</fullName>
    </recommendedName>
</protein>
<dbReference type="EMBL" id="FMJE01000004">
    <property type="protein sequence ID" value="SCM81975.1"/>
    <property type="molecule type" value="Genomic_DNA"/>
</dbReference>
<dbReference type="InterPro" id="IPR010310">
    <property type="entry name" value="T7SS_ESAT-6-like"/>
</dbReference>
<proteinExistence type="inferred from homology"/>
<dbReference type="SUPFAM" id="SSF140453">
    <property type="entry name" value="EsxAB dimer-like"/>
    <property type="match status" value="1"/>
</dbReference>
<gene>
    <name evidence="2" type="ORF">KL86SPO_40460</name>
</gene>
<dbReference type="AlphaFoldDB" id="A0A212LWH6"/>
<dbReference type="RefSeq" id="WP_075752520.1">
    <property type="nucleotide sequence ID" value="NZ_LT608335.1"/>
</dbReference>
<dbReference type="NCBIfam" id="TIGR03930">
    <property type="entry name" value="WXG100_ESAT6"/>
    <property type="match status" value="1"/>
</dbReference>
<evidence type="ECO:0000313" key="2">
    <source>
        <dbReference type="EMBL" id="SCM81975.1"/>
    </source>
</evidence>
<dbReference type="Pfam" id="PF06013">
    <property type="entry name" value="WXG100"/>
    <property type="match status" value="1"/>
</dbReference>
<name>A0A212LWH6_9FIRM</name>
<sequence length="107" mass="11691">MATGNESKIDTKLFAATADTVDSAAKELGRLCQDWNRSMNSLRGSWQGDVSDNIKNTVEQVQKSAADLLGALSGYSATLREIAGIYDQTEKNIQETGKSLTFDKPFR</sequence>